<dbReference type="AlphaFoldDB" id="A0AA36FGY3"/>
<feature type="chain" id="PRO_5041365096" evidence="1">
    <location>
        <begin position="19"/>
        <end position="191"/>
    </location>
</feature>
<evidence type="ECO:0000313" key="3">
    <source>
        <dbReference type="Proteomes" id="UP001162480"/>
    </source>
</evidence>
<proteinExistence type="predicted"/>
<accession>A0AA36FGY3</accession>
<sequence>MSPLVYLVFVTVFGSSISLKVGTQTCAKRYRTCLFSSLVRADLATWSGRNLYGDKLVDYLKFYCKQAVPKYIMCAECGSTIPQQPSAMCMKTEPVNSFVGAVLSGYFTDVKCVRFWMNYHEHCLVPLYEPPEDTSVLTAIVECYSIYRTDFDNCGENGFIAMIMRATHFAPMGSTLDVDLSKITQEGKNTE</sequence>
<evidence type="ECO:0000256" key="1">
    <source>
        <dbReference type="SAM" id="SignalP"/>
    </source>
</evidence>
<feature type="signal peptide" evidence="1">
    <location>
        <begin position="1"/>
        <end position="18"/>
    </location>
</feature>
<reference evidence="2" key="1">
    <citation type="submission" date="2023-08" db="EMBL/GenBank/DDBJ databases">
        <authorList>
            <person name="Alioto T."/>
            <person name="Alioto T."/>
            <person name="Gomez Garrido J."/>
        </authorList>
    </citation>
    <scope>NUCLEOTIDE SEQUENCE</scope>
</reference>
<protein>
    <submittedName>
        <fullName evidence="2">Uncharacterized protein</fullName>
    </submittedName>
</protein>
<gene>
    <name evidence="2" type="ORF">OCTVUL_1B004777</name>
</gene>
<dbReference type="Proteomes" id="UP001162480">
    <property type="component" value="Chromosome 20"/>
</dbReference>
<evidence type="ECO:0000313" key="2">
    <source>
        <dbReference type="EMBL" id="CAI9737212.1"/>
    </source>
</evidence>
<name>A0AA36FGY3_OCTVU</name>
<keyword evidence="1" id="KW-0732">Signal</keyword>
<organism evidence="2 3">
    <name type="scientific">Octopus vulgaris</name>
    <name type="common">Common octopus</name>
    <dbReference type="NCBI Taxonomy" id="6645"/>
    <lineage>
        <taxon>Eukaryota</taxon>
        <taxon>Metazoa</taxon>
        <taxon>Spiralia</taxon>
        <taxon>Lophotrochozoa</taxon>
        <taxon>Mollusca</taxon>
        <taxon>Cephalopoda</taxon>
        <taxon>Coleoidea</taxon>
        <taxon>Octopodiformes</taxon>
        <taxon>Octopoda</taxon>
        <taxon>Incirrata</taxon>
        <taxon>Octopodidae</taxon>
        <taxon>Octopus</taxon>
    </lineage>
</organism>
<dbReference type="EMBL" id="OX597833">
    <property type="protein sequence ID" value="CAI9737212.1"/>
    <property type="molecule type" value="Genomic_DNA"/>
</dbReference>
<keyword evidence="3" id="KW-1185">Reference proteome</keyword>